<comment type="function">
    <text evidence="8">Transfers the 4'-phosphopantetheine moiety from coenzyme A to a Ser of acyl-carrier-protein.</text>
</comment>
<evidence type="ECO:0000256" key="6">
    <source>
        <dbReference type="ARBA" id="ARBA00023098"/>
    </source>
</evidence>
<dbReference type="GO" id="GO:0000287">
    <property type="term" value="F:magnesium ion binding"/>
    <property type="evidence" value="ECO:0007669"/>
    <property type="project" value="UniProtKB-UniRule"/>
</dbReference>
<evidence type="ECO:0000313" key="10">
    <source>
        <dbReference type="EMBL" id="MDF2953580.1"/>
    </source>
</evidence>
<dbReference type="InterPro" id="IPR004568">
    <property type="entry name" value="Ppantetheine-prot_Trfase_dom"/>
</dbReference>
<evidence type="ECO:0000256" key="2">
    <source>
        <dbReference type="ARBA" id="ARBA00022679"/>
    </source>
</evidence>
<dbReference type="AlphaFoldDB" id="A0AAE3P4D9"/>
<organism evidence="10 11">
    <name type="scientific">Candidatus Thermodesulfobacterium syntrophicum</name>
    <dbReference type="NCBI Taxonomy" id="3060442"/>
    <lineage>
        <taxon>Bacteria</taxon>
        <taxon>Pseudomonadati</taxon>
        <taxon>Thermodesulfobacteriota</taxon>
        <taxon>Thermodesulfobacteria</taxon>
        <taxon>Thermodesulfobacteriales</taxon>
        <taxon>Thermodesulfobacteriaceae</taxon>
        <taxon>Thermodesulfobacterium</taxon>
    </lineage>
</organism>
<keyword evidence="6 8" id="KW-0443">Lipid metabolism</keyword>
<comment type="caution">
    <text evidence="10">The sequence shown here is derived from an EMBL/GenBank/DDBJ whole genome shotgun (WGS) entry which is preliminary data.</text>
</comment>
<comment type="subcellular location">
    <subcellularLocation>
        <location evidence="8">Cytoplasm</location>
    </subcellularLocation>
</comment>
<evidence type="ECO:0000259" key="9">
    <source>
        <dbReference type="Pfam" id="PF01648"/>
    </source>
</evidence>
<dbReference type="Proteomes" id="UP001144110">
    <property type="component" value="Unassembled WGS sequence"/>
</dbReference>
<keyword evidence="1 8" id="KW-0444">Lipid biosynthesis</keyword>
<sequence length="128" mass="14421">MDLIGIGVDLVHIPRIENLLNKYGSKFLKKVFSEEEIEYALKRKNTAFHLASSFASKEAFLKAVGGYNPFSFKEIILKRNPQTGSPFLELAGKAKEIFQKRGGEKIYLALSHENEYTISIVIILGKSK</sequence>
<proteinExistence type="inferred from homology"/>
<dbReference type="Pfam" id="PF01648">
    <property type="entry name" value="ACPS"/>
    <property type="match status" value="1"/>
</dbReference>
<keyword evidence="4 8" id="KW-0276">Fatty acid metabolism</keyword>
<evidence type="ECO:0000256" key="5">
    <source>
        <dbReference type="ARBA" id="ARBA00022842"/>
    </source>
</evidence>
<dbReference type="SUPFAM" id="SSF56214">
    <property type="entry name" value="4'-phosphopantetheinyl transferase"/>
    <property type="match status" value="1"/>
</dbReference>
<evidence type="ECO:0000256" key="3">
    <source>
        <dbReference type="ARBA" id="ARBA00022723"/>
    </source>
</evidence>
<dbReference type="NCBIfam" id="TIGR00556">
    <property type="entry name" value="pantethn_trn"/>
    <property type="match status" value="1"/>
</dbReference>
<keyword evidence="2 8" id="KW-0808">Transferase</keyword>
<dbReference type="GO" id="GO:0005737">
    <property type="term" value="C:cytoplasm"/>
    <property type="evidence" value="ECO:0007669"/>
    <property type="project" value="UniProtKB-SubCell"/>
</dbReference>
<dbReference type="GO" id="GO:0008897">
    <property type="term" value="F:holo-[acyl-carrier-protein] synthase activity"/>
    <property type="evidence" value="ECO:0007669"/>
    <property type="project" value="UniProtKB-UniRule"/>
</dbReference>
<feature type="domain" description="4'-phosphopantetheinyl transferase" evidence="9">
    <location>
        <begin position="5"/>
        <end position="120"/>
    </location>
</feature>
<dbReference type="HAMAP" id="MF_00101">
    <property type="entry name" value="AcpS"/>
    <property type="match status" value="1"/>
</dbReference>
<dbReference type="EMBL" id="JAPHEG010000003">
    <property type="protein sequence ID" value="MDF2953580.1"/>
    <property type="molecule type" value="Genomic_DNA"/>
</dbReference>
<protein>
    <recommendedName>
        <fullName evidence="8">Holo-[acyl-carrier-protein] synthase</fullName>
        <shortName evidence="8">Holo-ACP synthase</shortName>
        <ecNumber evidence="8">2.7.8.7</ecNumber>
    </recommendedName>
    <alternativeName>
        <fullName evidence="8">4'-phosphopantetheinyl transferase AcpS</fullName>
    </alternativeName>
</protein>
<dbReference type="NCBIfam" id="TIGR00516">
    <property type="entry name" value="acpS"/>
    <property type="match status" value="1"/>
</dbReference>
<gene>
    <name evidence="8" type="primary">acpS</name>
    <name evidence="10" type="ORF">OD816_000825</name>
</gene>
<comment type="similarity">
    <text evidence="8">Belongs to the P-Pant transferase superfamily. AcpS family.</text>
</comment>
<keyword evidence="8" id="KW-0963">Cytoplasm</keyword>
<dbReference type="Gene3D" id="3.90.470.20">
    <property type="entry name" value="4'-phosphopantetheinyl transferase domain"/>
    <property type="match status" value="1"/>
</dbReference>
<dbReference type="InterPro" id="IPR037143">
    <property type="entry name" value="4-PPantetheinyl_Trfase_dom_sf"/>
</dbReference>
<comment type="catalytic activity">
    <reaction evidence="8">
        <text>apo-[ACP] + CoA = holo-[ACP] + adenosine 3',5'-bisphosphate + H(+)</text>
        <dbReference type="Rhea" id="RHEA:12068"/>
        <dbReference type="Rhea" id="RHEA-COMP:9685"/>
        <dbReference type="Rhea" id="RHEA-COMP:9690"/>
        <dbReference type="ChEBI" id="CHEBI:15378"/>
        <dbReference type="ChEBI" id="CHEBI:29999"/>
        <dbReference type="ChEBI" id="CHEBI:57287"/>
        <dbReference type="ChEBI" id="CHEBI:58343"/>
        <dbReference type="ChEBI" id="CHEBI:64479"/>
        <dbReference type="EC" id="2.7.8.7"/>
    </reaction>
</comment>
<evidence type="ECO:0000256" key="7">
    <source>
        <dbReference type="ARBA" id="ARBA00023160"/>
    </source>
</evidence>
<evidence type="ECO:0000256" key="4">
    <source>
        <dbReference type="ARBA" id="ARBA00022832"/>
    </source>
</evidence>
<reference evidence="10" key="1">
    <citation type="submission" date="2022-11" db="EMBL/GenBank/DDBJ databases">
        <title>Candidatus Alkanophaga archaea from heated hydrothermal vent sediment oxidize petroleum alkanes.</title>
        <authorList>
            <person name="Zehnle H."/>
            <person name="Laso-Perez R."/>
            <person name="Lipp J."/>
            <person name="Teske A."/>
            <person name="Wegener G."/>
        </authorList>
    </citation>
    <scope>NUCLEOTIDE SEQUENCE</scope>
    <source>
        <strain evidence="10">MCA70</strain>
    </source>
</reference>
<keyword evidence="3 8" id="KW-0479">Metal-binding</keyword>
<dbReference type="InterPro" id="IPR008278">
    <property type="entry name" value="4-PPantetheinyl_Trfase_dom"/>
</dbReference>
<evidence type="ECO:0000313" key="11">
    <source>
        <dbReference type="Proteomes" id="UP001144110"/>
    </source>
</evidence>
<evidence type="ECO:0000256" key="1">
    <source>
        <dbReference type="ARBA" id="ARBA00022516"/>
    </source>
</evidence>
<name>A0AAE3P4D9_9BACT</name>
<accession>A0AAE3P4D9</accession>
<comment type="cofactor">
    <cofactor evidence="8">
        <name>Mg(2+)</name>
        <dbReference type="ChEBI" id="CHEBI:18420"/>
    </cofactor>
</comment>
<dbReference type="EC" id="2.7.8.7" evidence="8"/>
<feature type="binding site" evidence="8">
    <location>
        <position position="9"/>
    </location>
    <ligand>
        <name>Mg(2+)</name>
        <dbReference type="ChEBI" id="CHEBI:18420"/>
    </ligand>
</feature>
<keyword evidence="7 8" id="KW-0275">Fatty acid biosynthesis</keyword>
<dbReference type="InterPro" id="IPR002582">
    <property type="entry name" value="ACPS"/>
</dbReference>
<dbReference type="GO" id="GO:0006633">
    <property type="term" value="P:fatty acid biosynthetic process"/>
    <property type="evidence" value="ECO:0007669"/>
    <property type="project" value="UniProtKB-UniRule"/>
</dbReference>
<feature type="binding site" evidence="8">
    <location>
        <position position="58"/>
    </location>
    <ligand>
        <name>Mg(2+)</name>
        <dbReference type="ChEBI" id="CHEBI:18420"/>
    </ligand>
</feature>
<keyword evidence="5 8" id="KW-0460">Magnesium</keyword>
<evidence type="ECO:0000256" key="8">
    <source>
        <dbReference type="HAMAP-Rule" id="MF_00101"/>
    </source>
</evidence>